<proteinExistence type="predicted"/>
<dbReference type="EMBL" id="BRZM01001742">
    <property type="protein sequence ID" value="GLD73688.1"/>
    <property type="molecule type" value="Genomic_DNA"/>
</dbReference>
<gene>
    <name evidence="2" type="ORF">AKAME5_002501300</name>
</gene>
<protein>
    <submittedName>
        <fullName evidence="2">FH2 domain-containing protein 1-like protein</fullName>
    </submittedName>
</protein>
<dbReference type="Proteomes" id="UP001279410">
    <property type="component" value="Unassembled WGS sequence"/>
</dbReference>
<comment type="caution">
    <text evidence="2">The sequence shown here is derived from an EMBL/GenBank/DDBJ whole genome shotgun (WGS) entry which is preliminary data.</text>
</comment>
<evidence type="ECO:0000313" key="3">
    <source>
        <dbReference type="Proteomes" id="UP001279410"/>
    </source>
</evidence>
<keyword evidence="3" id="KW-1185">Reference proteome</keyword>
<dbReference type="AlphaFoldDB" id="A0AAD3NJN3"/>
<accession>A0AAD3NJN3</accession>
<feature type="compositionally biased region" description="Low complexity" evidence="1">
    <location>
        <begin position="156"/>
        <end position="168"/>
    </location>
</feature>
<reference evidence="2" key="1">
    <citation type="submission" date="2022-08" db="EMBL/GenBank/DDBJ databases">
        <title>Genome sequencing of akame (Lates japonicus).</title>
        <authorList>
            <person name="Hashiguchi Y."/>
            <person name="Takahashi H."/>
        </authorList>
    </citation>
    <scope>NUCLEOTIDE SEQUENCE</scope>
    <source>
        <strain evidence="2">Kochi</strain>
    </source>
</reference>
<name>A0AAD3NJN3_LATJO</name>
<organism evidence="2 3">
    <name type="scientific">Lates japonicus</name>
    <name type="common">Japanese lates</name>
    <dbReference type="NCBI Taxonomy" id="270547"/>
    <lineage>
        <taxon>Eukaryota</taxon>
        <taxon>Metazoa</taxon>
        <taxon>Chordata</taxon>
        <taxon>Craniata</taxon>
        <taxon>Vertebrata</taxon>
        <taxon>Euteleostomi</taxon>
        <taxon>Actinopterygii</taxon>
        <taxon>Neopterygii</taxon>
        <taxon>Teleostei</taxon>
        <taxon>Neoteleostei</taxon>
        <taxon>Acanthomorphata</taxon>
        <taxon>Carangaria</taxon>
        <taxon>Carangaria incertae sedis</taxon>
        <taxon>Centropomidae</taxon>
        <taxon>Lates</taxon>
    </lineage>
</organism>
<feature type="region of interest" description="Disordered" evidence="1">
    <location>
        <begin position="32"/>
        <end position="74"/>
    </location>
</feature>
<evidence type="ECO:0000313" key="2">
    <source>
        <dbReference type="EMBL" id="GLD73688.1"/>
    </source>
</evidence>
<feature type="compositionally biased region" description="Polar residues" evidence="1">
    <location>
        <begin position="51"/>
        <end position="64"/>
    </location>
</feature>
<sequence>MTFNQPRRFLPGCNRLRRLPWPPIGILQDQKRHQRLTASTQQHLPIDERGSSTAPFSRRSSINKMQDPKDPKTRQYQVLRHLPKSRIQTCCRERWRRRSISAPATPLHKTTTPSSSPLPGFAQTPPFLQTDPHHLLLHLIHPTLAQTLLKSSMKTTTTSSVAPTSTSSAFNSRTGSLRVPTTTTRSKDLLNPSSSPLRSASRASGHLSPGFSMTH</sequence>
<feature type="region of interest" description="Disordered" evidence="1">
    <location>
        <begin position="156"/>
        <end position="215"/>
    </location>
</feature>
<feature type="compositionally biased region" description="Polar residues" evidence="1">
    <location>
        <begin position="169"/>
        <end position="184"/>
    </location>
</feature>
<feature type="compositionally biased region" description="Low complexity" evidence="1">
    <location>
        <begin position="190"/>
        <end position="204"/>
    </location>
</feature>
<evidence type="ECO:0000256" key="1">
    <source>
        <dbReference type="SAM" id="MobiDB-lite"/>
    </source>
</evidence>